<dbReference type="InterPro" id="IPR032675">
    <property type="entry name" value="LRR_dom_sf"/>
</dbReference>
<evidence type="ECO:0000313" key="1">
    <source>
        <dbReference type="EMBL" id="PWA13687.1"/>
    </source>
</evidence>
<dbReference type="Gene3D" id="3.80.10.10">
    <property type="entry name" value="Ribonuclease Inhibitor"/>
    <property type="match status" value="2"/>
</dbReference>
<dbReference type="STRING" id="35608.A0A2U1K8P1"/>
<dbReference type="Proteomes" id="UP000245207">
    <property type="component" value="Unassembled WGS sequence"/>
</dbReference>
<proteinExistence type="predicted"/>
<accession>A0A2U1K8P1</accession>
<dbReference type="AlphaFoldDB" id="A0A2U1K8P1"/>
<dbReference type="SUPFAM" id="SSF52058">
    <property type="entry name" value="L domain-like"/>
    <property type="match status" value="1"/>
</dbReference>
<organism evidence="1 2">
    <name type="scientific">Artemisia annua</name>
    <name type="common">Sweet wormwood</name>
    <dbReference type="NCBI Taxonomy" id="35608"/>
    <lineage>
        <taxon>Eukaryota</taxon>
        <taxon>Viridiplantae</taxon>
        <taxon>Streptophyta</taxon>
        <taxon>Embryophyta</taxon>
        <taxon>Tracheophyta</taxon>
        <taxon>Spermatophyta</taxon>
        <taxon>Magnoliopsida</taxon>
        <taxon>eudicotyledons</taxon>
        <taxon>Gunneridae</taxon>
        <taxon>Pentapetalae</taxon>
        <taxon>asterids</taxon>
        <taxon>campanulids</taxon>
        <taxon>Asterales</taxon>
        <taxon>Asteraceae</taxon>
        <taxon>Asteroideae</taxon>
        <taxon>Anthemideae</taxon>
        <taxon>Artemisiinae</taxon>
        <taxon>Artemisia</taxon>
    </lineage>
</organism>
<name>A0A2U1K8P1_ARTAN</name>
<dbReference type="OrthoDB" id="1397969at2759"/>
<dbReference type="PANTHER" id="PTHR47186">
    <property type="entry name" value="LEUCINE-RICH REPEAT-CONTAINING PROTEIN 57"/>
    <property type="match status" value="1"/>
</dbReference>
<dbReference type="EMBL" id="PKPP01035695">
    <property type="protein sequence ID" value="PWA13687.1"/>
    <property type="molecule type" value="Genomic_DNA"/>
</dbReference>
<sequence>MVELHMPTDCPKLVDLNLRDLKLKILHLGITPNLEKLSVWDCTDMVELTFPAEFPKLVNLELRNLKLTTLYLGITPNLETLRLSDCIDMVELHFTAECPKLATLHINDNAKLRTLDLGQTPNLESLCLEYCYDLEEINAPAECLKKLLHLHISNCGRFTHFAFDKALDLPEVVSLSELRLIAYNTGICDPGNTWPEFLFTCYYNENPDSSFGNLERLISLGFSARINVDSFSDIICGLQCLRKLTLLGGIPEAPKNLDWLDCLEELSLLSTDIKTLPDSICLLKNLKSLELDSCLLLEKLPVDIGRLECLESLILSKCTLLQDFPNSICEMKRLKYLELTHCIRVEKLPEEIGRLEGLKELNILGSGISHLPYSLYGLRGLDIIGDIWLLELCGLTPMRQSNDFDDEMVCDI</sequence>
<protein>
    <submittedName>
        <fullName evidence="1">Disease resistance protein (TIR-NBS-LRR class)</fullName>
    </submittedName>
</protein>
<dbReference type="PANTHER" id="PTHR47186:SF17">
    <property type="entry name" value="LEUCINE-RICH REPEAT DOMAIN SUPERFAMILY"/>
    <property type="match status" value="1"/>
</dbReference>
<gene>
    <name evidence="1" type="ORF">CTI12_AA631440</name>
</gene>
<comment type="caution">
    <text evidence="1">The sequence shown here is derived from an EMBL/GenBank/DDBJ whole genome shotgun (WGS) entry which is preliminary data.</text>
</comment>
<reference evidence="1 2" key="1">
    <citation type="journal article" date="2018" name="Mol. Plant">
        <title>The genome of Artemisia annua provides insight into the evolution of Asteraceae family and artemisinin biosynthesis.</title>
        <authorList>
            <person name="Shen Q."/>
            <person name="Zhang L."/>
            <person name="Liao Z."/>
            <person name="Wang S."/>
            <person name="Yan T."/>
            <person name="Shi P."/>
            <person name="Liu M."/>
            <person name="Fu X."/>
            <person name="Pan Q."/>
            <person name="Wang Y."/>
            <person name="Lv Z."/>
            <person name="Lu X."/>
            <person name="Zhang F."/>
            <person name="Jiang W."/>
            <person name="Ma Y."/>
            <person name="Chen M."/>
            <person name="Hao X."/>
            <person name="Li L."/>
            <person name="Tang Y."/>
            <person name="Lv G."/>
            <person name="Zhou Y."/>
            <person name="Sun X."/>
            <person name="Brodelius P.E."/>
            <person name="Rose J.K.C."/>
            <person name="Tang K."/>
        </authorList>
    </citation>
    <scope>NUCLEOTIDE SEQUENCE [LARGE SCALE GENOMIC DNA]</scope>
    <source>
        <strain evidence="2">cv. Huhao1</strain>
        <tissue evidence="1">Leaf</tissue>
    </source>
</reference>
<keyword evidence="2" id="KW-1185">Reference proteome</keyword>
<evidence type="ECO:0000313" key="2">
    <source>
        <dbReference type="Proteomes" id="UP000245207"/>
    </source>
</evidence>